<dbReference type="EMBL" id="CADEAL010002902">
    <property type="protein sequence ID" value="CAB1442731.1"/>
    <property type="molecule type" value="Genomic_DNA"/>
</dbReference>
<dbReference type="Proteomes" id="UP001153269">
    <property type="component" value="Unassembled WGS sequence"/>
</dbReference>
<feature type="region of interest" description="Disordered" evidence="1">
    <location>
        <begin position="1"/>
        <end position="44"/>
    </location>
</feature>
<keyword evidence="3" id="KW-1185">Reference proteome</keyword>
<evidence type="ECO:0000313" key="3">
    <source>
        <dbReference type="Proteomes" id="UP001153269"/>
    </source>
</evidence>
<comment type="caution">
    <text evidence="2">The sequence shown here is derived from an EMBL/GenBank/DDBJ whole genome shotgun (WGS) entry which is preliminary data.</text>
</comment>
<sequence>MDCVDRDAARESESAPGDASPQPDAPPPPPPPSKTPMSHLQPHADMALGVVTGVLQLQAERPVESAGPGIGFRPGRGVVTSAGNKGFCSAPVEL</sequence>
<evidence type="ECO:0000256" key="1">
    <source>
        <dbReference type="SAM" id="MobiDB-lite"/>
    </source>
</evidence>
<feature type="compositionally biased region" description="Pro residues" evidence="1">
    <location>
        <begin position="23"/>
        <end position="34"/>
    </location>
</feature>
<proteinExistence type="predicted"/>
<evidence type="ECO:0000313" key="2">
    <source>
        <dbReference type="EMBL" id="CAB1442731.1"/>
    </source>
</evidence>
<accession>A0A9N7YY23</accession>
<dbReference type="AlphaFoldDB" id="A0A9N7YY23"/>
<feature type="compositionally biased region" description="Basic and acidic residues" evidence="1">
    <location>
        <begin position="1"/>
        <end position="13"/>
    </location>
</feature>
<organism evidence="2 3">
    <name type="scientific">Pleuronectes platessa</name>
    <name type="common">European plaice</name>
    <dbReference type="NCBI Taxonomy" id="8262"/>
    <lineage>
        <taxon>Eukaryota</taxon>
        <taxon>Metazoa</taxon>
        <taxon>Chordata</taxon>
        <taxon>Craniata</taxon>
        <taxon>Vertebrata</taxon>
        <taxon>Euteleostomi</taxon>
        <taxon>Actinopterygii</taxon>
        <taxon>Neopterygii</taxon>
        <taxon>Teleostei</taxon>
        <taxon>Neoteleostei</taxon>
        <taxon>Acanthomorphata</taxon>
        <taxon>Carangaria</taxon>
        <taxon>Pleuronectiformes</taxon>
        <taxon>Pleuronectoidei</taxon>
        <taxon>Pleuronectidae</taxon>
        <taxon>Pleuronectes</taxon>
    </lineage>
</organism>
<gene>
    <name evidence="2" type="ORF">PLEPLA_LOCUS30449</name>
</gene>
<reference evidence="2" key="1">
    <citation type="submission" date="2020-03" db="EMBL/GenBank/DDBJ databases">
        <authorList>
            <person name="Weist P."/>
        </authorList>
    </citation>
    <scope>NUCLEOTIDE SEQUENCE</scope>
</reference>
<name>A0A9N7YY23_PLEPL</name>
<protein>
    <submittedName>
        <fullName evidence="2">Uncharacterized protein</fullName>
    </submittedName>
</protein>